<gene>
    <name evidence="2" type="ORF">Fot_56955</name>
</gene>
<dbReference type="EMBL" id="JBFOLJ010000072">
    <property type="protein sequence ID" value="KAL2456287.1"/>
    <property type="molecule type" value="Genomic_DNA"/>
</dbReference>
<evidence type="ECO:0000256" key="1">
    <source>
        <dbReference type="SAM" id="MobiDB-lite"/>
    </source>
</evidence>
<feature type="compositionally biased region" description="Basic and acidic residues" evidence="1">
    <location>
        <begin position="122"/>
        <end position="144"/>
    </location>
</feature>
<comment type="caution">
    <text evidence="2">The sequence shown here is derived from an EMBL/GenBank/DDBJ whole genome shotgun (WGS) entry which is preliminary data.</text>
</comment>
<keyword evidence="2" id="KW-0649">Protein kinase inhibitor</keyword>
<dbReference type="Proteomes" id="UP001604277">
    <property type="component" value="Unassembled WGS sequence"/>
</dbReference>
<accession>A0ABD1NXF9</accession>
<reference evidence="3" key="1">
    <citation type="submission" date="2024-07" db="EMBL/GenBank/DDBJ databases">
        <title>Two chromosome-level genome assemblies of Korean endemic species Abeliophyllum distichum and Forsythia ovata (Oleaceae).</title>
        <authorList>
            <person name="Jang H."/>
        </authorList>
    </citation>
    <scope>NUCLEOTIDE SEQUENCE [LARGE SCALE GENOMIC DNA]</scope>
</reference>
<evidence type="ECO:0000313" key="3">
    <source>
        <dbReference type="Proteomes" id="UP001604277"/>
    </source>
</evidence>
<feature type="region of interest" description="Disordered" evidence="1">
    <location>
        <begin position="82"/>
        <end position="144"/>
    </location>
</feature>
<proteinExistence type="predicted"/>
<organism evidence="2 3">
    <name type="scientific">Forsythia ovata</name>
    <dbReference type="NCBI Taxonomy" id="205694"/>
    <lineage>
        <taxon>Eukaryota</taxon>
        <taxon>Viridiplantae</taxon>
        <taxon>Streptophyta</taxon>
        <taxon>Embryophyta</taxon>
        <taxon>Tracheophyta</taxon>
        <taxon>Spermatophyta</taxon>
        <taxon>Magnoliopsida</taxon>
        <taxon>eudicotyledons</taxon>
        <taxon>Gunneridae</taxon>
        <taxon>Pentapetalae</taxon>
        <taxon>asterids</taxon>
        <taxon>lamiids</taxon>
        <taxon>Lamiales</taxon>
        <taxon>Oleaceae</taxon>
        <taxon>Forsythieae</taxon>
        <taxon>Forsythia</taxon>
    </lineage>
</organism>
<name>A0ABD1NXF9_9LAMI</name>
<dbReference type="AlphaFoldDB" id="A0ABD1NXF9"/>
<keyword evidence="3" id="KW-1185">Reference proteome</keyword>
<protein>
    <submittedName>
        <fullName evidence="2">Cyclin-dependent kinase inhibitor 7-like</fullName>
    </submittedName>
</protein>
<evidence type="ECO:0000313" key="2">
    <source>
        <dbReference type="EMBL" id="KAL2456287.1"/>
    </source>
</evidence>
<feature type="compositionally biased region" description="Polar residues" evidence="1">
    <location>
        <begin position="110"/>
        <end position="121"/>
    </location>
</feature>
<sequence>MAAIQAACAANIPSHSPSKLKPPFKDVEATIDLKLDESENIHNLELLRLKVVLHIVQEQFKSKFSTLLHSNTFCDLYFLPRPHDRGGRSPQATSSTEFEAELESRPREANASNRSTMQKMPSETEREEFFAAAEKDLQKQFTDK</sequence>
<dbReference type="GO" id="GO:0004860">
    <property type="term" value="F:protein kinase inhibitor activity"/>
    <property type="evidence" value="ECO:0007669"/>
    <property type="project" value="UniProtKB-KW"/>
</dbReference>